<dbReference type="GO" id="GO:0006260">
    <property type="term" value="P:DNA replication"/>
    <property type="evidence" value="ECO:0000318"/>
    <property type="project" value="GO_Central"/>
</dbReference>
<evidence type="ECO:0000259" key="17">
    <source>
        <dbReference type="PROSITE" id="PS51192"/>
    </source>
</evidence>
<dbReference type="Pfam" id="PF00570">
    <property type="entry name" value="HRDC"/>
    <property type="match status" value="1"/>
</dbReference>
<evidence type="ECO:0000313" key="19">
    <source>
        <dbReference type="EMBL" id="PTQ35590.1"/>
    </source>
</evidence>
<evidence type="ECO:0000256" key="8">
    <source>
        <dbReference type="ARBA" id="ARBA00023125"/>
    </source>
</evidence>
<dbReference type="InterPro" id="IPR036388">
    <property type="entry name" value="WH-like_DNA-bd_sf"/>
</dbReference>
<evidence type="ECO:0000256" key="9">
    <source>
        <dbReference type="ARBA" id="ARBA00023235"/>
    </source>
</evidence>
<dbReference type="SUPFAM" id="SSF46785">
    <property type="entry name" value="Winged helix' DNA-binding domain"/>
    <property type="match status" value="1"/>
</dbReference>
<dbReference type="NCBIfam" id="TIGR00614">
    <property type="entry name" value="recQ_fam"/>
    <property type="match status" value="1"/>
</dbReference>
<name>A0A2R6WP05_MARPO</name>
<evidence type="ECO:0000256" key="11">
    <source>
        <dbReference type="ARBA" id="ARBA00034617"/>
    </source>
</evidence>
<organism evidence="19 20">
    <name type="scientific">Marchantia polymorpha</name>
    <name type="common">Common liverwort</name>
    <name type="synonym">Marchantia aquatica</name>
    <dbReference type="NCBI Taxonomy" id="3197"/>
    <lineage>
        <taxon>Eukaryota</taxon>
        <taxon>Viridiplantae</taxon>
        <taxon>Streptophyta</taxon>
        <taxon>Embryophyta</taxon>
        <taxon>Marchantiophyta</taxon>
        <taxon>Marchantiopsida</taxon>
        <taxon>Marchantiidae</taxon>
        <taxon>Marchantiales</taxon>
        <taxon>Marchantiaceae</taxon>
        <taxon>Marchantia</taxon>
    </lineage>
</organism>
<feature type="compositionally biased region" description="Basic and acidic residues" evidence="14">
    <location>
        <begin position="1077"/>
        <end position="1089"/>
    </location>
</feature>
<dbReference type="InterPro" id="IPR011545">
    <property type="entry name" value="DEAD/DEAH_box_helicase_dom"/>
</dbReference>
<dbReference type="GO" id="GO:0009378">
    <property type="term" value="F:four-way junction helicase activity"/>
    <property type="evidence" value="ECO:0000318"/>
    <property type="project" value="GO_Central"/>
</dbReference>
<dbReference type="EMBL" id="KZ772742">
    <property type="protein sequence ID" value="PTQ35590.1"/>
    <property type="molecule type" value="Genomic_DNA"/>
</dbReference>
<dbReference type="Gene3D" id="3.40.50.300">
    <property type="entry name" value="P-loop containing nucleotide triphosphate hydrolases"/>
    <property type="match status" value="2"/>
</dbReference>
<dbReference type="InterPro" id="IPR018982">
    <property type="entry name" value="RQC_domain"/>
</dbReference>
<dbReference type="PROSITE" id="PS50967">
    <property type="entry name" value="HRDC"/>
    <property type="match status" value="1"/>
</dbReference>
<dbReference type="SMART" id="SM00341">
    <property type="entry name" value="HRDC"/>
    <property type="match status" value="1"/>
</dbReference>
<accession>A0A2R6WP05</accession>
<comment type="subcellular location">
    <subcellularLocation>
        <location evidence="2">Nucleus</location>
    </subcellularLocation>
</comment>
<evidence type="ECO:0000256" key="7">
    <source>
        <dbReference type="ARBA" id="ARBA00022840"/>
    </source>
</evidence>
<evidence type="ECO:0000256" key="5">
    <source>
        <dbReference type="ARBA" id="ARBA00022801"/>
    </source>
</evidence>
<dbReference type="InterPro" id="IPR044876">
    <property type="entry name" value="HRDC_dom_sf"/>
</dbReference>
<dbReference type="Pfam" id="PF16124">
    <property type="entry name" value="RecQ_Zn_bind"/>
    <property type="match status" value="1"/>
</dbReference>
<dbReference type="CDD" id="cd17920">
    <property type="entry name" value="DEXHc_RecQ"/>
    <property type="match status" value="1"/>
</dbReference>
<evidence type="ECO:0000259" key="15">
    <source>
        <dbReference type="PROSITE" id="PS50206"/>
    </source>
</evidence>
<keyword evidence="13" id="KW-0175">Coiled coil</keyword>
<dbReference type="InterPro" id="IPR001650">
    <property type="entry name" value="Helicase_C-like"/>
</dbReference>
<keyword evidence="10" id="KW-0539">Nucleus</keyword>
<feature type="region of interest" description="Disordered" evidence="14">
    <location>
        <begin position="1190"/>
        <end position="1212"/>
    </location>
</feature>
<evidence type="ECO:0000259" key="16">
    <source>
        <dbReference type="PROSITE" id="PS50967"/>
    </source>
</evidence>
<dbReference type="Pfam" id="PF00270">
    <property type="entry name" value="DEAD"/>
    <property type="match status" value="1"/>
</dbReference>
<dbReference type="FunFam" id="3.40.50.300:FF:001544">
    <property type="entry name" value="ATP-dependent DNA helicase"/>
    <property type="match status" value="1"/>
</dbReference>
<dbReference type="InterPro" id="IPR027417">
    <property type="entry name" value="P-loop_NTPase"/>
</dbReference>
<comment type="catalytic activity">
    <reaction evidence="11">
        <text>Couples ATP hydrolysis with the unwinding of duplex DNA by translocating in the 3'-5' direction.</text>
        <dbReference type="EC" id="5.6.2.4"/>
    </reaction>
</comment>
<dbReference type="Gene3D" id="1.10.10.10">
    <property type="entry name" value="Winged helix-like DNA-binding domain superfamily/Winged helix DNA-binding domain"/>
    <property type="match status" value="1"/>
</dbReference>
<dbReference type="GO" id="GO:0043138">
    <property type="term" value="F:3'-5' DNA helicase activity"/>
    <property type="evidence" value="ECO:0000318"/>
    <property type="project" value="GO_Central"/>
</dbReference>
<dbReference type="Pfam" id="PF09382">
    <property type="entry name" value="RQC"/>
    <property type="match status" value="1"/>
</dbReference>
<dbReference type="PANTHER" id="PTHR13710:SF156">
    <property type="entry name" value="ATP-DEPENDENT DNA HELICASE Q-LIKE 4B"/>
    <property type="match status" value="1"/>
</dbReference>
<dbReference type="Gene3D" id="1.10.150.80">
    <property type="entry name" value="HRDC domain"/>
    <property type="match status" value="1"/>
</dbReference>
<feature type="domain" description="Helicase C-terminal" evidence="18">
    <location>
        <begin position="752"/>
        <end position="906"/>
    </location>
</feature>
<dbReference type="CDD" id="cd18794">
    <property type="entry name" value="SF2_C_RecQ"/>
    <property type="match status" value="1"/>
</dbReference>
<evidence type="ECO:0000256" key="1">
    <source>
        <dbReference type="ARBA" id="ARBA00001947"/>
    </source>
</evidence>
<dbReference type="GO" id="GO:0003677">
    <property type="term" value="F:DNA binding"/>
    <property type="evidence" value="ECO:0007669"/>
    <property type="project" value="UniProtKB-KW"/>
</dbReference>
<gene>
    <name evidence="19" type="ORF">MARPO_0070s0053</name>
</gene>
<dbReference type="GO" id="GO:0016787">
    <property type="term" value="F:hydrolase activity"/>
    <property type="evidence" value="ECO:0007669"/>
    <property type="project" value="UniProtKB-KW"/>
</dbReference>
<feature type="region of interest" description="Disordered" evidence="14">
    <location>
        <begin position="155"/>
        <end position="218"/>
    </location>
</feature>
<dbReference type="OrthoDB" id="10261556at2759"/>
<feature type="region of interest" description="Disordered" evidence="14">
    <location>
        <begin position="1"/>
        <end position="25"/>
    </location>
</feature>
<evidence type="ECO:0000256" key="10">
    <source>
        <dbReference type="ARBA" id="ARBA00023242"/>
    </source>
</evidence>
<feature type="domain" description="HRDC" evidence="16">
    <location>
        <begin position="1111"/>
        <end position="1193"/>
    </location>
</feature>
<dbReference type="SMART" id="SM00487">
    <property type="entry name" value="DEXDc"/>
    <property type="match status" value="1"/>
</dbReference>
<feature type="coiled-coil region" evidence="13">
    <location>
        <begin position="337"/>
        <end position="390"/>
    </location>
</feature>
<dbReference type="PROSITE" id="PS51194">
    <property type="entry name" value="HELICASE_CTER"/>
    <property type="match status" value="1"/>
</dbReference>
<keyword evidence="20" id="KW-1185">Reference proteome</keyword>
<keyword evidence="4" id="KW-0547">Nucleotide-binding</keyword>
<keyword evidence="6" id="KW-0347">Helicase</keyword>
<dbReference type="Gramene" id="Mp4g14290.1">
    <property type="protein sequence ID" value="Mp4g14290.1.cds"/>
    <property type="gene ID" value="Mp4g14290"/>
</dbReference>
<dbReference type="GO" id="GO:0005634">
    <property type="term" value="C:nucleus"/>
    <property type="evidence" value="ECO:0000318"/>
    <property type="project" value="GO_Central"/>
</dbReference>
<evidence type="ECO:0000256" key="2">
    <source>
        <dbReference type="ARBA" id="ARBA00004123"/>
    </source>
</evidence>
<dbReference type="Proteomes" id="UP000244005">
    <property type="component" value="Unassembled WGS sequence"/>
</dbReference>
<dbReference type="InterPro" id="IPR036390">
    <property type="entry name" value="WH_DNA-bd_sf"/>
</dbReference>
<evidence type="ECO:0000256" key="3">
    <source>
        <dbReference type="ARBA" id="ARBA00005446"/>
    </source>
</evidence>
<dbReference type="FunFam" id="3.40.50.300:FF:000340">
    <property type="entry name" value="Bloom syndrome, RecQ helicase"/>
    <property type="match status" value="1"/>
</dbReference>
<keyword evidence="9" id="KW-0413">Isomerase</keyword>
<evidence type="ECO:0000256" key="6">
    <source>
        <dbReference type="ARBA" id="ARBA00022806"/>
    </source>
</evidence>
<proteinExistence type="inferred from homology"/>
<evidence type="ECO:0000313" key="20">
    <source>
        <dbReference type="Proteomes" id="UP000244005"/>
    </source>
</evidence>
<sequence length="1308" mass="145228">MKKSNLNRELRAEQSNGGNKSVRHNADKSISWLKDSSKLKIGLSSAFVYSLPNQNRNAAGDPGTATRTEPCVIKGLDMHIKRSILQAWEGLSVAPKGCHNYRRPGISAPVEKGKLKSGFISQPTPFQQTSKKYDGAPRSNLTATFNEVQAVPKFTAQPGQRPQADSPFSAPGTRTGPTYTTNVNHSEAGQTRSHSSAGGGLAPFGVSETPTGKTWQNDQAVNVARTKDDTRNNNTVAPTGLRAATSQLHEGASALKPYLLEDDDDILETIDLDQIVSKHYDKGCSQQTPISRQDGNLVGTPHVHEHLQQSTPGARASTEDQAVQGQPCRHGFQVHQCREATLHLQEMKDELIQVSNELLDNAADLSPSRSETLRMHRATLNKEIQSLEKQLQCSTPEVGRSHSTFPAATTPGLHGTNGQTSAFQNGPMGQRNHVDSVPTSISGNGQYSTVAGTYGPVGVRVDYEQSAFLMTHKENIGPFQNQSVTFSSFENQTNNLSGFCKTPTPFAEVNYTEGSTDKQWSRRDFPWTRELEVNNRRYFGNRSFRPNQREIINATMSGRDVFVLMPTGGGKSLTYQLPAICQPGVTLVISPLVSLIMDQIMHLSEANIPAAYLSSSQDWTEQQRIMRELNKGQCEFKLLYVTPEKIAKSDSLCRNLENLYKRDLLNRIVVDEAHCVSQWGHDFRPDYQNLGVLKQRFPSVPLMALTATATMSVKEDVVQALGLKDCVIFRQTFNRPNLRYSVVPKSKKVMEDIDKFIRENHRNESGIIYCLSRMDCERVAEKLKELGHRVAFYHGQMEPDERNLVQRQWSKDEVHIICATVAFGMGINKPDVRFVIHHSVPKSIEGYHQESGRAGRDNLPASCILYYNYGDYIRVKHMLTQGAAEQNTAGYNNNRQSFNPTSNASIQLTTNLENLLRMVGYCENEVDCRRSLQLAHFGELNFNASSCKGTCDNCARSVSVVEEDVSEVAKQIVELVKQMGQRFSLSHILDVFRGSLNAQIKKFQHEKLELHGAGKKFSKGEAERILHRLVFDNILREDVSKSDLYGSVSSVLKVNDVNAGALISGRMKVVMRFPTAKKAEKPEKADSSSKKMPLSVSRSSTSSPDEAQVDPVLSSRIYGALLSLRKTLVNEAGGNLMPYHIMGNAELEGISKKLPRTTEELLEVNGIGKLKSNKYGARILQIVAEVIEESQRESGPDGVEKKGNNGKTPAAVPPKRIREATVDQGWRKVVKPGNPDDDFILRSPSLSRTTKRPKAPQVPKLVNKQLNGGDRCETDELCDKFLPTHELHQGESLSSNSFAEYAFRNIHR</sequence>
<feature type="domain" description="Rhodanese" evidence="15">
    <location>
        <begin position="751"/>
        <end position="802"/>
    </location>
</feature>
<dbReference type="InterPro" id="IPR004589">
    <property type="entry name" value="DNA_helicase_ATP-dep_RecQ"/>
</dbReference>
<comment type="cofactor">
    <cofactor evidence="1">
        <name>Zn(2+)</name>
        <dbReference type="ChEBI" id="CHEBI:29105"/>
    </cofactor>
</comment>
<dbReference type="OMA" id="EHANAFE"/>
<keyword evidence="7" id="KW-0067">ATP-binding</keyword>
<dbReference type="InterPro" id="IPR032284">
    <property type="entry name" value="RecQ_Zn-bd"/>
</dbReference>
<dbReference type="GO" id="GO:0000724">
    <property type="term" value="P:double-strand break repair via homologous recombination"/>
    <property type="evidence" value="ECO:0000318"/>
    <property type="project" value="GO_Central"/>
</dbReference>
<feature type="region of interest" description="Disordered" evidence="14">
    <location>
        <begin position="1075"/>
        <end position="1108"/>
    </location>
</feature>
<dbReference type="SUPFAM" id="SSF47819">
    <property type="entry name" value="HRDC-like"/>
    <property type="match status" value="1"/>
</dbReference>
<dbReference type="GO" id="GO:0005524">
    <property type="term" value="F:ATP binding"/>
    <property type="evidence" value="ECO:0007669"/>
    <property type="project" value="UniProtKB-KW"/>
</dbReference>
<keyword evidence="5" id="KW-0378">Hydrolase</keyword>
<dbReference type="SMART" id="SM00490">
    <property type="entry name" value="HELICc"/>
    <property type="match status" value="1"/>
</dbReference>
<dbReference type="InterPro" id="IPR001763">
    <property type="entry name" value="Rhodanese-like_dom"/>
</dbReference>
<evidence type="ECO:0000256" key="12">
    <source>
        <dbReference type="ARBA" id="ARBA00034808"/>
    </source>
</evidence>
<dbReference type="PANTHER" id="PTHR13710">
    <property type="entry name" value="DNA HELICASE RECQ FAMILY MEMBER"/>
    <property type="match status" value="1"/>
</dbReference>
<feature type="compositionally biased region" description="Basic and acidic residues" evidence="14">
    <location>
        <begin position="1190"/>
        <end position="1203"/>
    </location>
</feature>
<feature type="compositionally biased region" description="Polar residues" evidence="14">
    <location>
        <begin position="175"/>
        <end position="196"/>
    </location>
</feature>
<dbReference type="EC" id="5.6.2.4" evidence="12"/>
<protein>
    <recommendedName>
        <fullName evidence="12">DNA 3'-5' helicase</fullName>
        <ecNumber evidence="12">5.6.2.4</ecNumber>
    </recommendedName>
</protein>
<evidence type="ECO:0000256" key="14">
    <source>
        <dbReference type="SAM" id="MobiDB-lite"/>
    </source>
</evidence>
<comment type="similarity">
    <text evidence="3">Belongs to the helicase family. RecQ subfamily.</text>
</comment>
<dbReference type="InterPro" id="IPR010997">
    <property type="entry name" value="HRDC-like_sf"/>
</dbReference>
<feature type="region of interest" description="Disordered" evidence="14">
    <location>
        <begin position="1233"/>
        <end position="1256"/>
    </location>
</feature>
<dbReference type="InterPro" id="IPR014001">
    <property type="entry name" value="Helicase_ATP-bd"/>
</dbReference>
<dbReference type="PROSITE" id="PS51192">
    <property type="entry name" value="HELICASE_ATP_BIND_1"/>
    <property type="match status" value="1"/>
</dbReference>
<evidence type="ECO:0000259" key="18">
    <source>
        <dbReference type="PROSITE" id="PS51194"/>
    </source>
</evidence>
<dbReference type="InterPro" id="IPR002121">
    <property type="entry name" value="HRDC_dom"/>
</dbReference>
<dbReference type="Pfam" id="PF00271">
    <property type="entry name" value="Helicase_C"/>
    <property type="match status" value="1"/>
</dbReference>
<feature type="compositionally biased region" description="Polar residues" evidence="14">
    <location>
        <begin position="208"/>
        <end position="218"/>
    </location>
</feature>
<dbReference type="GO" id="GO:0005694">
    <property type="term" value="C:chromosome"/>
    <property type="evidence" value="ECO:0000318"/>
    <property type="project" value="GO_Central"/>
</dbReference>
<dbReference type="PROSITE" id="PS50206">
    <property type="entry name" value="RHODANESE_3"/>
    <property type="match status" value="1"/>
</dbReference>
<reference evidence="20" key="1">
    <citation type="journal article" date="2017" name="Cell">
        <title>Insights into land plant evolution garnered from the Marchantia polymorpha genome.</title>
        <authorList>
            <person name="Bowman J.L."/>
            <person name="Kohchi T."/>
            <person name="Yamato K.T."/>
            <person name="Jenkins J."/>
            <person name="Shu S."/>
            <person name="Ishizaki K."/>
            <person name="Yamaoka S."/>
            <person name="Nishihama R."/>
            <person name="Nakamura Y."/>
            <person name="Berger F."/>
            <person name="Adam C."/>
            <person name="Aki S.S."/>
            <person name="Althoff F."/>
            <person name="Araki T."/>
            <person name="Arteaga-Vazquez M.A."/>
            <person name="Balasubrmanian S."/>
            <person name="Barry K."/>
            <person name="Bauer D."/>
            <person name="Boehm C.R."/>
            <person name="Briginshaw L."/>
            <person name="Caballero-Perez J."/>
            <person name="Catarino B."/>
            <person name="Chen F."/>
            <person name="Chiyoda S."/>
            <person name="Chovatia M."/>
            <person name="Davies K.M."/>
            <person name="Delmans M."/>
            <person name="Demura T."/>
            <person name="Dierschke T."/>
            <person name="Dolan L."/>
            <person name="Dorantes-Acosta A.E."/>
            <person name="Eklund D.M."/>
            <person name="Florent S.N."/>
            <person name="Flores-Sandoval E."/>
            <person name="Fujiyama A."/>
            <person name="Fukuzawa H."/>
            <person name="Galik B."/>
            <person name="Grimanelli D."/>
            <person name="Grimwood J."/>
            <person name="Grossniklaus U."/>
            <person name="Hamada T."/>
            <person name="Haseloff J."/>
            <person name="Hetherington A.J."/>
            <person name="Higo A."/>
            <person name="Hirakawa Y."/>
            <person name="Hundley H.N."/>
            <person name="Ikeda Y."/>
            <person name="Inoue K."/>
            <person name="Inoue S.I."/>
            <person name="Ishida S."/>
            <person name="Jia Q."/>
            <person name="Kakita M."/>
            <person name="Kanazawa T."/>
            <person name="Kawai Y."/>
            <person name="Kawashima T."/>
            <person name="Kennedy M."/>
            <person name="Kinose K."/>
            <person name="Kinoshita T."/>
            <person name="Kohara Y."/>
            <person name="Koide E."/>
            <person name="Komatsu K."/>
            <person name="Kopischke S."/>
            <person name="Kubo M."/>
            <person name="Kyozuka J."/>
            <person name="Lagercrantz U."/>
            <person name="Lin S.S."/>
            <person name="Lindquist E."/>
            <person name="Lipzen A.M."/>
            <person name="Lu C.W."/>
            <person name="De Luna E."/>
            <person name="Martienssen R.A."/>
            <person name="Minamino N."/>
            <person name="Mizutani M."/>
            <person name="Mizutani M."/>
            <person name="Mochizuki N."/>
            <person name="Monte I."/>
            <person name="Mosher R."/>
            <person name="Nagasaki H."/>
            <person name="Nakagami H."/>
            <person name="Naramoto S."/>
            <person name="Nishitani K."/>
            <person name="Ohtani M."/>
            <person name="Okamoto T."/>
            <person name="Okumura M."/>
            <person name="Phillips J."/>
            <person name="Pollak B."/>
            <person name="Reinders A."/>
            <person name="Rovekamp M."/>
            <person name="Sano R."/>
            <person name="Sawa S."/>
            <person name="Schmid M.W."/>
            <person name="Shirakawa M."/>
            <person name="Solano R."/>
            <person name="Spunde A."/>
            <person name="Suetsugu N."/>
            <person name="Sugano S."/>
            <person name="Sugiyama A."/>
            <person name="Sun R."/>
            <person name="Suzuki Y."/>
            <person name="Takenaka M."/>
            <person name="Takezawa D."/>
            <person name="Tomogane H."/>
            <person name="Tsuzuki M."/>
            <person name="Ueda T."/>
            <person name="Umeda M."/>
            <person name="Ward J.M."/>
            <person name="Watanabe Y."/>
            <person name="Yazaki K."/>
            <person name="Yokoyama R."/>
            <person name="Yoshitake Y."/>
            <person name="Yotsui I."/>
            <person name="Zachgo S."/>
            <person name="Schmutz J."/>
        </authorList>
    </citation>
    <scope>NUCLEOTIDE SEQUENCE [LARGE SCALE GENOMIC DNA]</scope>
    <source>
        <strain evidence="20">Tak-1</strain>
    </source>
</reference>
<evidence type="ECO:0000256" key="4">
    <source>
        <dbReference type="ARBA" id="ARBA00022741"/>
    </source>
</evidence>
<feature type="compositionally biased region" description="Basic and acidic residues" evidence="14">
    <location>
        <begin position="1"/>
        <end position="12"/>
    </location>
</feature>
<evidence type="ECO:0000256" key="13">
    <source>
        <dbReference type="SAM" id="Coils"/>
    </source>
</evidence>
<feature type="domain" description="Helicase ATP-binding" evidence="17">
    <location>
        <begin position="552"/>
        <end position="727"/>
    </location>
</feature>
<keyword evidence="8" id="KW-0238">DNA-binding</keyword>
<dbReference type="GO" id="GO:0005737">
    <property type="term" value="C:cytoplasm"/>
    <property type="evidence" value="ECO:0000318"/>
    <property type="project" value="GO_Central"/>
</dbReference>
<dbReference type="SMART" id="SM00956">
    <property type="entry name" value="RQC"/>
    <property type="match status" value="1"/>
</dbReference>
<dbReference type="SUPFAM" id="SSF52540">
    <property type="entry name" value="P-loop containing nucleoside triphosphate hydrolases"/>
    <property type="match status" value="2"/>
</dbReference>